<name>A0A178JDS0_9VIBR</name>
<evidence type="ECO:0000313" key="4">
    <source>
        <dbReference type="Proteomes" id="UP001150001"/>
    </source>
</evidence>
<dbReference type="EMBL" id="LUAX01000001">
    <property type="protein sequence ID" value="OAN00365.1"/>
    <property type="molecule type" value="Genomic_DNA"/>
</dbReference>
<organism evidence="2 3">
    <name type="scientific">Vibrio europaeus</name>
    <dbReference type="NCBI Taxonomy" id="300876"/>
    <lineage>
        <taxon>Bacteria</taxon>
        <taxon>Pseudomonadati</taxon>
        <taxon>Pseudomonadota</taxon>
        <taxon>Gammaproteobacteria</taxon>
        <taxon>Vibrionales</taxon>
        <taxon>Vibrionaceae</taxon>
        <taxon>Vibrio</taxon>
        <taxon>Vibrio oreintalis group</taxon>
    </lineage>
</organism>
<sequence length="67" mass="7924">MSRNSEYEQRQKDKGLKKITLWVPEDRDCEVKQAAQMMCDNEDLTINVLRSIRASLSLCLPNKCRHW</sequence>
<gene>
    <name evidence="2" type="ORF">AZ468_04360</name>
    <name evidence="1" type="ORF">OPW20_22300</name>
</gene>
<evidence type="ECO:0000313" key="3">
    <source>
        <dbReference type="Proteomes" id="UP000094761"/>
    </source>
</evidence>
<reference evidence="2 3" key="1">
    <citation type="submission" date="2016-03" db="EMBL/GenBank/DDBJ databases">
        <title>Draft genome sequence of the Vibrio tubiashii subs. europaeus.</title>
        <authorList>
            <person name="Spinard E."/>
            <person name="Dubert J."/>
            <person name="Nelson D.R."/>
            <person name="Barja J.L."/>
        </authorList>
    </citation>
    <scope>NUCLEOTIDE SEQUENCE [LARGE SCALE GENOMIC DNA]</scope>
    <source>
        <strain evidence="3">PP-638</strain>
        <strain evidence="2">PP2-638</strain>
    </source>
</reference>
<protein>
    <recommendedName>
        <fullName evidence="5">Transposase</fullName>
    </recommendedName>
</protein>
<evidence type="ECO:0008006" key="5">
    <source>
        <dbReference type="Google" id="ProtNLM"/>
    </source>
</evidence>
<dbReference type="EMBL" id="JAPFIT010000030">
    <property type="protein sequence ID" value="MDC5742792.1"/>
    <property type="molecule type" value="Genomic_DNA"/>
</dbReference>
<dbReference type="Proteomes" id="UP001150001">
    <property type="component" value="Unassembled WGS sequence"/>
</dbReference>
<keyword evidence="4" id="KW-1185">Reference proteome</keyword>
<dbReference type="AlphaFoldDB" id="A0A178JDS0"/>
<evidence type="ECO:0000313" key="2">
    <source>
        <dbReference type="EMBL" id="OAN00365.1"/>
    </source>
</evidence>
<proteinExistence type="predicted"/>
<reference evidence="1" key="2">
    <citation type="submission" date="2022-11" db="EMBL/GenBank/DDBJ databases">
        <title>Role of the vibriolysin VemA secreted by the emergent pathogen Vibrio europaeus in the colonization of Manila clam mucus.</title>
        <authorList>
            <person name="Martinez C."/>
            <person name="Rodriguez S."/>
            <person name="Vences A."/>
            <person name="Barja J.L."/>
            <person name="Toranzo A.E."/>
            <person name="Dubert J."/>
        </authorList>
    </citation>
    <scope>NUCLEOTIDE SEQUENCE</scope>
    <source>
        <strain evidence="1">3454</strain>
    </source>
</reference>
<comment type="caution">
    <text evidence="2">The sequence shown here is derived from an EMBL/GenBank/DDBJ whole genome shotgun (WGS) entry which is preliminary data.</text>
</comment>
<dbReference type="Proteomes" id="UP000094761">
    <property type="component" value="Unassembled WGS sequence"/>
</dbReference>
<accession>A0A178JDS0</accession>
<evidence type="ECO:0000313" key="1">
    <source>
        <dbReference type="EMBL" id="MDC5742792.1"/>
    </source>
</evidence>